<feature type="compositionally biased region" description="Low complexity" evidence="2">
    <location>
        <begin position="401"/>
        <end position="412"/>
    </location>
</feature>
<feature type="compositionally biased region" description="Acidic residues" evidence="2">
    <location>
        <begin position="317"/>
        <end position="332"/>
    </location>
</feature>
<sequence>NATQLTQRQVLRDVQTLGKELERLKSNQEGFNQDIIRLTEVIAAYLATTAPAEGPGSDDDGSTTSSSSRSDTSVSPIENDPPTSGVSVGHETQSAPPSDASRASSPPSPPVPSPPPPTAVPGGTISLPSPIRPGANPPSPSKASSAPVVPSLPTSTTTPISSSAPLPPPPPSQGVSAYPTRPSPYSAPGSAPSAPRPSPSRSSSSMPSYPGSAPSAPTPPPMPIQTSMPMSPPPPPPIAEEALELDTITKVRKSVPPLTKERKDAEEIELDTGFDTKAPNWDNIEEDRKAPRRGNIEEDMKAPNCRKSKSRASSASLEDEDEEDEDDEDEYDDIHGGSGDEDEDDGDMPSPPPPPSQPILRPSTQPLPISKGPATITVPAPTQEQQAGDHRFKRISPGAETTDSPTTYTPTTGTGGRYNPPPISTTLPAPTRKQRQQQQSQQPPQPVLSKFPAGGPTIYHPDIGSSTTTSSSAVPRYKVIELQDPARERSDTAPVIGGSSGAPSGTGEPWTKPSQNHPTFRQRVQKVVAVQTVDDALKAHRRIEDNNVSHPVYVVHQPVPADARNQRQQQRYRRDSDDDGLYDDDDDEEWYPVNQDNPEDEGQHGRKNKGKKSVRSSTAPATRFVDEIQVQPYTPPQSQQTQQHQHYPHRAQMPRLPYPRRQHQQQQQP</sequence>
<feature type="non-terminal residue" evidence="3">
    <location>
        <position position="1"/>
    </location>
</feature>
<gene>
    <name evidence="3" type="ORF">BG015_002673</name>
</gene>
<keyword evidence="1" id="KW-0175">Coiled coil</keyword>
<feature type="compositionally biased region" description="Basic and acidic residues" evidence="2">
    <location>
        <begin position="286"/>
        <end position="301"/>
    </location>
</feature>
<protein>
    <submittedName>
        <fullName evidence="3">Uncharacterized protein</fullName>
    </submittedName>
</protein>
<accession>A0A9P5V6A5</accession>
<feature type="compositionally biased region" description="Low complexity" evidence="2">
    <location>
        <begin position="183"/>
        <end position="215"/>
    </location>
</feature>
<feature type="region of interest" description="Disordered" evidence="2">
    <location>
        <begin position="49"/>
        <end position="527"/>
    </location>
</feature>
<evidence type="ECO:0000313" key="4">
    <source>
        <dbReference type="Proteomes" id="UP000748756"/>
    </source>
</evidence>
<feature type="compositionally biased region" description="Low complexity" evidence="2">
    <location>
        <begin position="141"/>
        <end position="164"/>
    </location>
</feature>
<feature type="compositionally biased region" description="Basic residues" evidence="2">
    <location>
        <begin position="605"/>
        <end position="614"/>
    </location>
</feature>
<feature type="compositionally biased region" description="Acidic residues" evidence="2">
    <location>
        <begin position="577"/>
        <end position="590"/>
    </location>
</feature>
<dbReference type="Proteomes" id="UP000748756">
    <property type="component" value="Unassembled WGS sequence"/>
</dbReference>
<keyword evidence="4" id="KW-1185">Reference proteome</keyword>
<feature type="compositionally biased region" description="Pro residues" evidence="2">
    <location>
        <begin position="106"/>
        <end position="119"/>
    </location>
</feature>
<feature type="region of interest" description="Disordered" evidence="2">
    <location>
        <begin position="541"/>
        <end position="669"/>
    </location>
</feature>
<feature type="compositionally biased region" description="Low complexity" evidence="2">
    <location>
        <begin position="629"/>
        <end position="645"/>
    </location>
</feature>
<comment type="caution">
    <text evidence="3">The sequence shown here is derived from an EMBL/GenBank/DDBJ whole genome shotgun (WGS) entry which is preliminary data.</text>
</comment>
<name>A0A9P5V6A5_9FUNG</name>
<dbReference type="EMBL" id="JAAAUQ010001546">
    <property type="protein sequence ID" value="KAF9137590.1"/>
    <property type="molecule type" value="Genomic_DNA"/>
</dbReference>
<evidence type="ECO:0000256" key="1">
    <source>
        <dbReference type="SAM" id="Coils"/>
    </source>
</evidence>
<reference evidence="3" key="1">
    <citation type="journal article" date="2020" name="Fungal Divers.">
        <title>Resolving the Mortierellaceae phylogeny through synthesis of multi-gene phylogenetics and phylogenomics.</title>
        <authorList>
            <person name="Vandepol N."/>
            <person name="Liber J."/>
            <person name="Desiro A."/>
            <person name="Na H."/>
            <person name="Kennedy M."/>
            <person name="Barry K."/>
            <person name="Grigoriev I.V."/>
            <person name="Miller A.N."/>
            <person name="O'Donnell K."/>
            <person name="Stajich J.E."/>
            <person name="Bonito G."/>
        </authorList>
    </citation>
    <scope>NUCLEOTIDE SEQUENCE</scope>
    <source>
        <strain evidence="3">NRRL 6426</strain>
    </source>
</reference>
<evidence type="ECO:0000313" key="3">
    <source>
        <dbReference type="EMBL" id="KAF9137590.1"/>
    </source>
</evidence>
<feature type="compositionally biased region" description="Low complexity" evidence="2">
    <location>
        <begin position="62"/>
        <end position="75"/>
    </location>
</feature>
<dbReference type="AlphaFoldDB" id="A0A9P5V6A5"/>
<feature type="compositionally biased region" description="Low complexity" evidence="2">
    <location>
        <begin position="94"/>
        <end position="105"/>
    </location>
</feature>
<feature type="coiled-coil region" evidence="1">
    <location>
        <begin position="7"/>
        <end position="34"/>
    </location>
</feature>
<feature type="compositionally biased region" description="Polar residues" evidence="2">
    <location>
        <begin position="464"/>
        <end position="473"/>
    </location>
</feature>
<feature type="compositionally biased region" description="Polar residues" evidence="2">
    <location>
        <begin position="81"/>
        <end position="93"/>
    </location>
</feature>
<evidence type="ECO:0000256" key="2">
    <source>
        <dbReference type="SAM" id="MobiDB-lite"/>
    </source>
</evidence>
<proteinExistence type="predicted"/>
<organism evidence="3 4">
    <name type="scientific">Linnemannia schmuckeri</name>
    <dbReference type="NCBI Taxonomy" id="64567"/>
    <lineage>
        <taxon>Eukaryota</taxon>
        <taxon>Fungi</taxon>
        <taxon>Fungi incertae sedis</taxon>
        <taxon>Mucoromycota</taxon>
        <taxon>Mortierellomycotina</taxon>
        <taxon>Mortierellomycetes</taxon>
        <taxon>Mortierellales</taxon>
        <taxon>Mortierellaceae</taxon>
        <taxon>Linnemannia</taxon>
    </lineage>
</organism>
<feature type="compositionally biased region" description="Basic and acidic residues" evidence="2">
    <location>
        <begin position="478"/>
        <end position="491"/>
    </location>
</feature>